<feature type="compositionally biased region" description="Polar residues" evidence="1">
    <location>
        <begin position="121"/>
        <end position="135"/>
    </location>
</feature>
<keyword evidence="2" id="KW-0472">Membrane</keyword>
<dbReference type="EMBL" id="PJQY01002436">
    <property type="protein sequence ID" value="PQP93728.1"/>
    <property type="molecule type" value="Genomic_DNA"/>
</dbReference>
<gene>
    <name evidence="4" type="ORF">Pyn_11489</name>
</gene>
<comment type="caution">
    <text evidence="4">The sequence shown here is derived from an EMBL/GenBank/DDBJ whole genome shotgun (WGS) entry which is preliminary data.</text>
</comment>
<dbReference type="AlphaFoldDB" id="A0A314XNI2"/>
<evidence type="ECO:0000256" key="1">
    <source>
        <dbReference type="SAM" id="MobiDB-lite"/>
    </source>
</evidence>
<evidence type="ECO:0000256" key="2">
    <source>
        <dbReference type="SAM" id="Phobius"/>
    </source>
</evidence>
<keyword evidence="5" id="KW-1185">Reference proteome</keyword>
<name>A0A314XNI2_PRUYE</name>
<dbReference type="Proteomes" id="UP000250321">
    <property type="component" value="Unassembled WGS sequence"/>
</dbReference>
<feature type="region of interest" description="Disordered" evidence="1">
    <location>
        <begin position="27"/>
        <end position="58"/>
    </location>
</feature>
<accession>A0A314XNI2</accession>
<proteinExistence type="predicted"/>
<feature type="transmembrane region" description="Helical" evidence="2">
    <location>
        <begin position="82"/>
        <end position="103"/>
    </location>
</feature>
<evidence type="ECO:0000313" key="4">
    <source>
        <dbReference type="EMBL" id="PQP93728.1"/>
    </source>
</evidence>
<organism evidence="4 5">
    <name type="scientific">Prunus yedoensis var. nudiflora</name>
    <dbReference type="NCBI Taxonomy" id="2094558"/>
    <lineage>
        <taxon>Eukaryota</taxon>
        <taxon>Viridiplantae</taxon>
        <taxon>Streptophyta</taxon>
        <taxon>Embryophyta</taxon>
        <taxon>Tracheophyta</taxon>
        <taxon>Spermatophyta</taxon>
        <taxon>Magnoliopsida</taxon>
        <taxon>eudicotyledons</taxon>
        <taxon>Gunneridae</taxon>
        <taxon>Pentapetalae</taxon>
        <taxon>rosids</taxon>
        <taxon>fabids</taxon>
        <taxon>Rosales</taxon>
        <taxon>Rosaceae</taxon>
        <taxon>Amygdaloideae</taxon>
        <taxon>Amygdaleae</taxon>
        <taxon>Prunus</taxon>
    </lineage>
</organism>
<keyword evidence="3" id="KW-0732">Signal</keyword>
<keyword evidence="2" id="KW-0812">Transmembrane</keyword>
<feature type="region of interest" description="Disordered" evidence="1">
    <location>
        <begin position="121"/>
        <end position="143"/>
    </location>
</feature>
<feature type="chain" id="PRO_5016329898" evidence="3">
    <location>
        <begin position="21"/>
        <end position="181"/>
    </location>
</feature>
<evidence type="ECO:0000256" key="3">
    <source>
        <dbReference type="SAM" id="SignalP"/>
    </source>
</evidence>
<sequence>MVSKGFLLLLVTFHIVELLATPPPRPNPAGAGAVDEATLAAPPNPAADEATPAAPLNPAAAADGNMTFEGAPPSRSKIKFKIQLVLFCLVMVAVVSFLLWRFLPGLRSLYSEWRMRRTLFPKNSGNSAPSPSTTHRPMPTPTAPPMPSPPCLLSCHVCGYPSCQSYVACPYCGQISSLSVT</sequence>
<reference evidence="4 5" key="1">
    <citation type="submission" date="2018-02" db="EMBL/GenBank/DDBJ databases">
        <title>Draft genome of wild Prunus yedoensis var. nudiflora.</title>
        <authorList>
            <person name="Baek S."/>
            <person name="Kim J.-H."/>
            <person name="Choi K."/>
            <person name="Kim G.-B."/>
            <person name="Cho A."/>
            <person name="Jang H."/>
            <person name="Shin C.-H."/>
            <person name="Yu H.-J."/>
            <person name="Mun J.-H."/>
        </authorList>
    </citation>
    <scope>NUCLEOTIDE SEQUENCE [LARGE SCALE GENOMIC DNA]</scope>
    <source>
        <strain evidence="5">cv. Jeju island</strain>
        <tissue evidence="4">Leaf</tissue>
    </source>
</reference>
<evidence type="ECO:0000313" key="5">
    <source>
        <dbReference type="Proteomes" id="UP000250321"/>
    </source>
</evidence>
<keyword evidence="2" id="KW-1133">Transmembrane helix</keyword>
<feature type="signal peptide" evidence="3">
    <location>
        <begin position="1"/>
        <end position="20"/>
    </location>
</feature>
<protein>
    <submittedName>
        <fullName evidence="4">Uncharacterized protein</fullName>
    </submittedName>
</protein>